<dbReference type="PANTHER" id="PTHR46558:SF4">
    <property type="entry name" value="DNA-BIDING PHAGE PROTEIN"/>
    <property type="match status" value="1"/>
</dbReference>
<gene>
    <name evidence="3" type="ORF">INF30_04115</name>
</gene>
<evidence type="ECO:0000313" key="3">
    <source>
        <dbReference type="EMBL" id="MBE5062450.1"/>
    </source>
</evidence>
<sequence>MSFGENLRTVRKERNISQEELAEQLHVSRQAISRWEQGVSLS</sequence>
<dbReference type="RefSeq" id="WP_226394325.1">
    <property type="nucleotide sequence ID" value="NZ_JADCKL010000002.1"/>
</dbReference>
<dbReference type="EMBL" id="JADCKL010000002">
    <property type="protein sequence ID" value="MBE5062450.1"/>
    <property type="molecule type" value="Genomic_DNA"/>
</dbReference>
<dbReference type="SUPFAM" id="SSF47413">
    <property type="entry name" value="lambda repressor-like DNA-binding domains"/>
    <property type="match status" value="1"/>
</dbReference>
<protein>
    <submittedName>
        <fullName evidence="3">Helix-turn-helix transcriptional regulator</fullName>
    </submittedName>
</protein>
<dbReference type="InterPro" id="IPR001387">
    <property type="entry name" value="Cro/C1-type_HTH"/>
</dbReference>
<keyword evidence="1" id="KW-0238">DNA-binding</keyword>
<reference evidence="3 4" key="1">
    <citation type="submission" date="2020-10" db="EMBL/GenBank/DDBJ databases">
        <title>ChiBAC.</title>
        <authorList>
            <person name="Zenner C."/>
            <person name="Hitch T.C.A."/>
            <person name="Clavel T."/>
        </authorList>
    </citation>
    <scope>NUCLEOTIDE SEQUENCE [LARGE SCALE GENOMIC DNA]</scope>
    <source>
        <strain evidence="3 4">DSM 108991</strain>
    </source>
</reference>
<evidence type="ECO:0000259" key="2">
    <source>
        <dbReference type="PROSITE" id="PS50943"/>
    </source>
</evidence>
<comment type="caution">
    <text evidence="3">The sequence shown here is derived from an EMBL/GenBank/DDBJ whole genome shotgun (WGS) entry which is preliminary data.</text>
</comment>
<dbReference type="Gene3D" id="1.10.260.40">
    <property type="entry name" value="lambda repressor-like DNA-binding domains"/>
    <property type="match status" value="1"/>
</dbReference>
<evidence type="ECO:0000256" key="1">
    <source>
        <dbReference type="ARBA" id="ARBA00023125"/>
    </source>
</evidence>
<dbReference type="InterPro" id="IPR010982">
    <property type="entry name" value="Lambda_DNA-bd_dom_sf"/>
</dbReference>
<organism evidence="3 4">
    <name type="scientific">Claveliimonas monacensis</name>
    <dbReference type="NCBI Taxonomy" id="2779351"/>
    <lineage>
        <taxon>Bacteria</taxon>
        <taxon>Bacillati</taxon>
        <taxon>Bacillota</taxon>
        <taxon>Clostridia</taxon>
        <taxon>Lachnospirales</taxon>
        <taxon>Lachnospiraceae</taxon>
        <taxon>Claveliimonas</taxon>
    </lineage>
</organism>
<name>A0ABR9RI09_9FIRM</name>
<proteinExistence type="predicted"/>
<dbReference type="PANTHER" id="PTHR46558">
    <property type="entry name" value="TRACRIPTIONAL REGULATORY PROTEIN-RELATED-RELATED"/>
    <property type="match status" value="1"/>
</dbReference>
<accession>A0ABR9RI09</accession>
<dbReference type="PROSITE" id="PS50943">
    <property type="entry name" value="HTH_CROC1"/>
    <property type="match status" value="1"/>
</dbReference>
<evidence type="ECO:0000313" key="4">
    <source>
        <dbReference type="Proteomes" id="UP000758652"/>
    </source>
</evidence>
<dbReference type="Pfam" id="PF01381">
    <property type="entry name" value="HTH_3"/>
    <property type="match status" value="1"/>
</dbReference>
<keyword evidence="4" id="KW-1185">Reference proteome</keyword>
<feature type="domain" description="HTH cro/C1-type" evidence="2">
    <location>
        <begin position="7"/>
        <end position="38"/>
    </location>
</feature>
<dbReference type="Proteomes" id="UP000758652">
    <property type="component" value="Unassembled WGS sequence"/>
</dbReference>
<dbReference type="CDD" id="cd00093">
    <property type="entry name" value="HTH_XRE"/>
    <property type="match status" value="1"/>
</dbReference>